<feature type="domain" description="UDENN" evidence="2">
    <location>
        <begin position="1"/>
        <end position="216"/>
    </location>
</feature>
<comment type="caution">
    <text evidence="3">The sequence shown here is derived from an EMBL/GenBank/DDBJ whole genome shotgun (WGS) entry which is preliminary data.</text>
</comment>
<evidence type="ECO:0000256" key="1">
    <source>
        <dbReference type="SAM" id="MobiDB-lite"/>
    </source>
</evidence>
<dbReference type="Gene3D" id="3.40.50.11500">
    <property type="match status" value="1"/>
</dbReference>
<dbReference type="InterPro" id="IPR001194">
    <property type="entry name" value="cDENN_dom"/>
</dbReference>
<feature type="compositionally biased region" description="Polar residues" evidence="1">
    <location>
        <begin position="512"/>
        <end position="531"/>
    </location>
</feature>
<feature type="region of interest" description="Disordered" evidence="1">
    <location>
        <begin position="424"/>
        <end position="448"/>
    </location>
</feature>
<evidence type="ECO:0000313" key="4">
    <source>
        <dbReference type="Proteomes" id="UP001626550"/>
    </source>
</evidence>
<evidence type="ECO:0000259" key="2">
    <source>
        <dbReference type="PROSITE" id="PS50211"/>
    </source>
</evidence>
<feature type="compositionally biased region" description="Polar residues" evidence="1">
    <location>
        <begin position="424"/>
        <end position="446"/>
    </location>
</feature>
<dbReference type="InterPro" id="IPR043153">
    <property type="entry name" value="DENN_C"/>
</dbReference>
<protein>
    <recommendedName>
        <fullName evidence="2">UDENN domain-containing protein</fullName>
    </recommendedName>
</protein>
<keyword evidence="4" id="KW-1185">Reference proteome</keyword>
<dbReference type="Proteomes" id="UP001626550">
    <property type="component" value="Unassembled WGS sequence"/>
</dbReference>
<sequence>MCLLAHRVHSFYPLIPECAVEVLESPLPYIAGIHKCLFPTAKDHIGHGTLVVDLDQGQVYVNCKSSATTPDGPCDPLATPDEVPFIMPNSVICYLEKRLSQAESKLPARVKAAARASRSSSDCFTWIDSLSEDVATSYSEQLARPFLDMNINLFGCYCYFVLEAKEVKDRPEVDVEAMLDIQNCPALNPFLQCIYDCQMARLFFDQRIVEKPDMQHDLFEMTSRSRDMAITANSFNLNTKTRQRHRMSSEAWPLGISPSKMLANYGDANWLKCKSLKARGRSFSSHNIRRFFEKNLPSISKRPLPFSKRARFHSGFSSPTKSISYAGRNYNANENDMDTTCIMSELALHSLCTALLTAVLKKERPFSMEMNGNHHLSIAKRLSRTPSLLDTRNAEVAVIDVRPVAHYTASTDSQITLTDENVSSISATDSPQNAQQTMSNSSMTLNRRSKPIQYDAVHYKMTNRIDPNKFLPPKFRTKCASTTRKIKNGLEDRILASSARNHPPPRPPMASCRSSMVSRQSQDETYSSKIE</sequence>
<reference evidence="3 4" key="1">
    <citation type="submission" date="2024-11" db="EMBL/GenBank/DDBJ databases">
        <title>Adaptive evolution of stress response genes in parasites aligns with host niche diversity.</title>
        <authorList>
            <person name="Hahn C."/>
            <person name="Resl P."/>
        </authorList>
    </citation>
    <scope>NUCLEOTIDE SEQUENCE [LARGE SCALE GENOMIC DNA]</scope>
    <source>
        <strain evidence="3">EGGRZ-B1_66</strain>
        <tissue evidence="3">Body</tissue>
    </source>
</reference>
<name>A0ABD2QCQ9_9PLAT</name>
<dbReference type="InterPro" id="IPR037516">
    <property type="entry name" value="Tripartite_DENN"/>
</dbReference>
<organism evidence="3 4">
    <name type="scientific">Cichlidogyrus casuarinus</name>
    <dbReference type="NCBI Taxonomy" id="1844966"/>
    <lineage>
        <taxon>Eukaryota</taxon>
        <taxon>Metazoa</taxon>
        <taxon>Spiralia</taxon>
        <taxon>Lophotrochozoa</taxon>
        <taxon>Platyhelminthes</taxon>
        <taxon>Monogenea</taxon>
        <taxon>Monopisthocotylea</taxon>
        <taxon>Dactylogyridea</taxon>
        <taxon>Ancyrocephalidae</taxon>
        <taxon>Cichlidogyrus</taxon>
    </lineage>
</organism>
<feature type="region of interest" description="Disordered" evidence="1">
    <location>
        <begin position="489"/>
        <end position="531"/>
    </location>
</feature>
<gene>
    <name evidence="3" type="ORF">Ciccas_004339</name>
</gene>
<proteinExistence type="predicted"/>
<dbReference type="EMBL" id="JBJKFK010000448">
    <property type="protein sequence ID" value="KAL3317002.1"/>
    <property type="molecule type" value="Genomic_DNA"/>
</dbReference>
<evidence type="ECO:0000313" key="3">
    <source>
        <dbReference type="EMBL" id="KAL3317002.1"/>
    </source>
</evidence>
<accession>A0ABD2QCQ9</accession>
<dbReference type="AlphaFoldDB" id="A0ABD2QCQ9"/>
<dbReference type="Pfam" id="PF02141">
    <property type="entry name" value="DENN"/>
    <property type="match status" value="1"/>
</dbReference>
<dbReference type="PROSITE" id="PS50211">
    <property type="entry name" value="DENN"/>
    <property type="match status" value="1"/>
</dbReference>